<dbReference type="Gene3D" id="3.10.620.30">
    <property type="match status" value="1"/>
</dbReference>
<evidence type="ECO:0000313" key="4">
    <source>
        <dbReference type="Proteomes" id="UP000315343"/>
    </source>
</evidence>
<evidence type="ECO:0000256" key="1">
    <source>
        <dbReference type="SAM" id="SignalP"/>
    </source>
</evidence>
<dbReference type="InterPro" id="IPR002931">
    <property type="entry name" value="Transglutaminase-like"/>
</dbReference>
<name>A0A562JCJ1_9FIRM</name>
<dbReference type="PROSITE" id="PS51272">
    <property type="entry name" value="SLH"/>
    <property type="match status" value="2"/>
</dbReference>
<keyword evidence="4" id="KW-1185">Reference proteome</keyword>
<feature type="chain" id="PRO_5021967058" evidence="1">
    <location>
        <begin position="28"/>
        <end position="566"/>
    </location>
</feature>
<reference evidence="3 4" key="1">
    <citation type="submission" date="2019-07" db="EMBL/GenBank/DDBJ databases">
        <title>Genomic Encyclopedia of Type Strains, Phase I: the one thousand microbial genomes (KMG-I) project.</title>
        <authorList>
            <person name="Kyrpides N."/>
        </authorList>
    </citation>
    <scope>NUCLEOTIDE SEQUENCE [LARGE SCALE GENOMIC DNA]</scope>
    <source>
        <strain evidence="3 4">DSM 13558</strain>
    </source>
</reference>
<keyword evidence="1" id="KW-0732">Signal</keyword>
<comment type="caution">
    <text evidence="3">The sequence shown here is derived from an EMBL/GenBank/DDBJ whole genome shotgun (WGS) entry which is preliminary data.</text>
</comment>
<feature type="domain" description="SLH" evidence="2">
    <location>
        <begin position="38"/>
        <end position="101"/>
    </location>
</feature>
<dbReference type="Pfam" id="PF01841">
    <property type="entry name" value="Transglut_core"/>
    <property type="match status" value="1"/>
</dbReference>
<feature type="domain" description="SLH" evidence="2">
    <location>
        <begin position="159"/>
        <end position="223"/>
    </location>
</feature>
<protein>
    <submittedName>
        <fullName evidence="3">S-layer family protein</fullName>
    </submittedName>
</protein>
<dbReference type="OrthoDB" id="2985276at2"/>
<dbReference type="Proteomes" id="UP000315343">
    <property type="component" value="Unassembled WGS sequence"/>
</dbReference>
<dbReference type="InterPro" id="IPR001119">
    <property type="entry name" value="SLH_dom"/>
</dbReference>
<dbReference type="Pfam" id="PF00395">
    <property type="entry name" value="SLH"/>
    <property type="match status" value="2"/>
</dbReference>
<gene>
    <name evidence="3" type="ORF">LY60_01836</name>
</gene>
<sequence>MKTILKIIKITLISAFVLTACPVNAFAEVSNFTKVNEYTGNFTDIKDTDWFKEDVISSFETGLLKGKETNTFDPYGNLTLAEAITLAARVNNIYNGNSSPIENNNITGPWYQPYVDYAVENGLMMEGEFRDFEKIASRAEVAYVFCNTLGKENLYNINNITSIPDVDKDTLYHEEIFTLYNSGIVAGSDKYGTFNPDSFITRAEASAIVNRVADEEKRISARLVNDKDHVLINEIDGFTVTSFSPDEQYIASQMIKGKYIINLNGHKLFDEKDTRNERVESLKDFILSANIQNPLILGVDSFVYNDVSQLLTVNYTYDLEEKKVIQDAVKEKVEEIAGEILKPGMSYIEREIAINNYLVSSIEYDKEAADQLIKYGKVDEKYYNSFNAYGALIEGIAVCEGYSEAFKLLCDRAGIDCIIVTGELDGVGHAWNRVRINDKWYDVDVTNNDKEEMANSHINIPMAISDQYLQEDSYYITDDNFGELERGTSEQYEYYNYMGKYVEKDNIYDYILENIKKYDYVTFRTSSDYTMDSLKKTLNRVLNNISGRSSLTYITNVGVVYVESKR</sequence>
<dbReference type="GO" id="GO:0005737">
    <property type="term" value="C:cytoplasm"/>
    <property type="evidence" value="ECO:0007669"/>
    <property type="project" value="TreeGrafter"/>
</dbReference>
<dbReference type="PROSITE" id="PS51257">
    <property type="entry name" value="PROKAR_LIPOPROTEIN"/>
    <property type="match status" value="1"/>
</dbReference>
<dbReference type="EMBL" id="VLKH01000004">
    <property type="protein sequence ID" value="TWH80574.1"/>
    <property type="molecule type" value="Genomic_DNA"/>
</dbReference>
<dbReference type="PANTHER" id="PTHR46333:SF2">
    <property type="entry name" value="CYTOKINESIS PROTEIN 3"/>
    <property type="match status" value="1"/>
</dbReference>
<proteinExistence type="predicted"/>
<evidence type="ECO:0000259" key="2">
    <source>
        <dbReference type="PROSITE" id="PS51272"/>
    </source>
</evidence>
<dbReference type="SUPFAM" id="SSF54001">
    <property type="entry name" value="Cysteine proteinases"/>
    <property type="match status" value="1"/>
</dbReference>
<dbReference type="SMART" id="SM00460">
    <property type="entry name" value="TGc"/>
    <property type="match status" value="1"/>
</dbReference>
<dbReference type="InterPro" id="IPR052557">
    <property type="entry name" value="CAP/Cytokinesis_protein"/>
</dbReference>
<feature type="signal peptide" evidence="1">
    <location>
        <begin position="1"/>
        <end position="27"/>
    </location>
</feature>
<dbReference type="RefSeq" id="WP_145082545.1">
    <property type="nucleotide sequence ID" value="NZ_VLKH01000004.1"/>
</dbReference>
<dbReference type="PANTHER" id="PTHR46333">
    <property type="entry name" value="CYTOKINESIS PROTEIN 3"/>
    <property type="match status" value="1"/>
</dbReference>
<organism evidence="3 4">
    <name type="scientific">Sedimentibacter saalensis</name>
    <dbReference type="NCBI Taxonomy" id="130788"/>
    <lineage>
        <taxon>Bacteria</taxon>
        <taxon>Bacillati</taxon>
        <taxon>Bacillota</taxon>
        <taxon>Tissierellia</taxon>
        <taxon>Sedimentibacter</taxon>
    </lineage>
</organism>
<evidence type="ECO:0000313" key="3">
    <source>
        <dbReference type="EMBL" id="TWH80574.1"/>
    </source>
</evidence>
<accession>A0A562JCJ1</accession>
<dbReference type="AlphaFoldDB" id="A0A562JCJ1"/>
<dbReference type="InterPro" id="IPR038765">
    <property type="entry name" value="Papain-like_cys_pep_sf"/>
</dbReference>